<protein>
    <submittedName>
        <fullName evidence="1">Uncharacterized protein</fullName>
    </submittedName>
</protein>
<name>A0A0A9D7I8_ARUDO</name>
<reference evidence="1" key="2">
    <citation type="journal article" date="2015" name="Data Brief">
        <title>Shoot transcriptome of the giant reed, Arundo donax.</title>
        <authorList>
            <person name="Barrero R.A."/>
            <person name="Guerrero F.D."/>
            <person name="Moolhuijzen P."/>
            <person name="Goolsby J.A."/>
            <person name="Tidwell J."/>
            <person name="Bellgard S.E."/>
            <person name="Bellgard M.I."/>
        </authorList>
    </citation>
    <scope>NUCLEOTIDE SEQUENCE</scope>
    <source>
        <tissue evidence="1">Shoot tissue taken approximately 20 cm above the soil surface</tissue>
    </source>
</reference>
<reference evidence="1" key="1">
    <citation type="submission" date="2014-09" db="EMBL/GenBank/DDBJ databases">
        <authorList>
            <person name="Magalhaes I.L.F."/>
            <person name="Oliveira U."/>
            <person name="Santos F.R."/>
            <person name="Vidigal T.H.D.A."/>
            <person name="Brescovit A.D."/>
            <person name="Santos A.J."/>
        </authorList>
    </citation>
    <scope>NUCLEOTIDE SEQUENCE</scope>
    <source>
        <tissue evidence="1">Shoot tissue taken approximately 20 cm above the soil surface</tissue>
    </source>
</reference>
<dbReference type="EMBL" id="GBRH01218188">
    <property type="protein sequence ID" value="JAD79707.1"/>
    <property type="molecule type" value="Transcribed_RNA"/>
</dbReference>
<organism evidence="1">
    <name type="scientific">Arundo donax</name>
    <name type="common">Giant reed</name>
    <name type="synonym">Donax arundinaceus</name>
    <dbReference type="NCBI Taxonomy" id="35708"/>
    <lineage>
        <taxon>Eukaryota</taxon>
        <taxon>Viridiplantae</taxon>
        <taxon>Streptophyta</taxon>
        <taxon>Embryophyta</taxon>
        <taxon>Tracheophyta</taxon>
        <taxon>Spermatophyta</taxon>
        <taxon>Magnoliopsida</taxon>
        <taxon>Liliopsida</taxon>
        <taxon>Poales</taxon>
        <taxon>Poaceae</taxon>
        <taxon>PACMAD clade</taxon>
        <taxon>Arundinoideae</taxon>
        <taxon>Arundineae</taxon>
        <taxon>Arundo</taxon>
    </lineage>
</organism>
<dbReference type="AlphaFoldDB" id="A0A0A9D7I8"/>
<evidence type="ECO:0000313" key="1">
    <source>
        <dbReference type="EMBL" id="JAD79707.1"/>
    </source>
</evidence>
<proteinExistence type="predicted"/>
<sequence>MLVAICQVRMTSAMLLLLNAQERSENRLGSILSSTDVPMEMGVPWSRATRYPMIESFTPTGTGLVRTSKESVDGRATMGGQRRLSTENCLMVRSPWLILLRSHTIRRKAELMVAFLRHSSFDV</sequence>
<accession>A0A0A9D7I8</accession>